<proteinExistence type="predicted"/>
<sequence length="177" mass="18917">MGTDTPAGGTLDYAQQYTADLGSHGLLISQAEGTAALATSMPAASAPLMLGSFGDPTSAAVAAAAAAAAAAVANPASVASPMAVDEDNVSEREQKPVEEEQPVREEEPMYVNAKQYHRILKRRDARARMVAEHRMRVDRKPYLHESRHQHAMRRPRGPGGRFLTAAEIAALEKEGKD</sequence>
<accession>A0ACC1JG38</accession>
<evidence type="ECO:0000313" key="2">
    <source>
        <dbReference type="Proteomes" id="UP001150603"/>
    </source>
</evidence>
<reference evidence="1" key="1">
    <citation type="submission" date="2022-07" db="EMBL/GenBank/DDBJ databases">
        <title>Phylogenomic reconstructions and comparative analyses of Kickxellomycotina fungi.</title>
        <authorList>
            <person name="Reynolds N.K."/>
            <person name="Stajich J.E."/>
            <person name="Barry K."/>
            <person name="Grigoriev I.V."/>
            <person name="Crous P."/>
            <person name="Smith M.E."/>
        </authorList>
    </citation>
    <scope>NUCLEOTIDE SEQUENCE</scope>
    <source>
        <strain evidence="1">NRRL 5244</strain>
    </source>
</reference>
<dbReference type="Proteomes" id="UP001150603">
    <property type="component" value="Unassembled WGS sequence"/>
</dbReference>
<protein>
    <submittedName>
        <fullName evidence="1">Transcriptional activator</fullName>
    </submittedName>
</protein>
<evidence type="ECO:0000313" key="1">
    <source>
        <dbReference type="EMBL" id="KAJ1950249.1"/>
    </source>
</evidence>
<dbReference type="EMBL" id="JANBPW010000247">
    <property type="protein sequence ID" value="KAJ1950249.1"/>
    <property type="molecule type" value="Genomic_DNA"/>
</dbReference>
<comment type="caution">
    <text evidence="1">The sequence shown here is derived from an EMBL/GenBank/DDBJ whole genome shotgun (WGS) entry which is preliminary data.</text>
</comment>
<name>A0ACC1JG38_9FUNG</name>
<gene>
    <name evidence="1" type="primary">HAP2_1</name>
    <name evidence="1" type="ORF">FBU59_000765</name>
</gene>
<keyword evidence="2" id="KW-1185">Reference proteome</keyword>
<organism evidence="1 2">
    <name type="scientific">Linderina macrospora</name>
    <dbReference type="NCBI Taxonomy" id="4868"/>
    <lineage>
        <taxon>Eukaryota</taxon>
        <taxon>Fungi</taxon>
        <taxon>Fungi incertae sedis</taxon>
        <taxon>Zoopagomycota</taxon>
        <taxon>Kickxellomycotina</taxon>
        <taxon>Kickxellomycetes</taxon>
        <taxon>Kickxellales</taxon>
        <taxon>Kickxellaceae</taxon>
        <taxon>Linderina</taxon>
    </lineage>
</organism>
<feature type="non-terminal residue" evidence="1">
    <location>
        <position position="177"/>
    </location>
</feature>